<dbReference type="EMBL" id="SUQX01000004">
    <property type="protein sequence ID" value="TJX06250.1"/>
    <property type="molecule type" value="Genomic_DNA"/>
</dbReference>
<dbReference type="Proteomes" id="UP000307092">
    <property type="component" value="Unassembled WGS sequence"/>
</dbReference>
<accession>A0AAX2TRC7</accession>
<protein>
    <submittedName>
        <fullName evidence="1">Uncharacterized protein</fullName>
    </submittedName>
</protein>
<proteinExistence type="predicted"/>
<name>A0AAX2TRC7_NEIGO</name>
<sequence length="30" mass="3385">MAVKPLGYIRGIGRQRNALKTQFEPLKAID</sequence>
<gene>
    <name evidence="1" type="ORF">E8M63_03465</name>
</gene>
<organism evidence="1 2">
    <name type="scientific">Neisseria gonorrhoeae</name>
    <dbReference type="NCBI Taxonomy" id="485"/>
    <lineage>
        <taxon>Bacteria</taxon>
        <taxon>Pseudomonadati</taxon>
        <taxon>Pseudomonadota</taxon>
        <taxon>Betaproteobacteria</taxon>
        <taxon>Neisseriales</taxon>
        <taxon>Neisseriaceae</taxon>
        <taxon>Neisseria</taxon>
    </lineage>
</organism>
<reference evidence="1 2" key="1">
    <citation type="submission" date="2019-04" db="EMBL/GenBank/DDBJ databases">
        <title>The CDC panel for molecular diagnostics of ciprofloxacin resistance and its use for research and clinical development.</title>
        <authorList>
            <person name="Liu H."/>
            <person name="Tang K."/>
            <person name="Pham C."/>
            <person name="Schmerer M."/>
        </authorList>
    </citation>
    <scope>NUCLEOTIDE SEQUENCE [LARGE SCALE GENOMIC DNA]</scope>
    <source>
        <strain evidence="1 2">LRRBGS_0742</strain>
    </source>
</reference>
<comment type="caution">
    <text evidence="1">The sequence shown here is derived from an EMBL/GenBank/DDBJ whole genome shotgun (WGS) entry which is preliminary data.</text>
</comment>
<dbReference type="AlphaFoldDB" id="A0AAX2TRC7"/>
<evidence type="ECO:0000313" key="1">
    <source>
        <dbReference type="EMBL" id="TJX06250.1"/>
    </source>
</evidence>
<evidence type="ECO:0000313" key="2">
    <source>
        <dbReference type="Proteomes" id="UP000307092"/>
    </source>
</evidence>